<sequence>HPSSRQLTEKQQQNVQQISATDISPWEILSTLRQGNLDIKQFDSLTTQQQGIILDKISSLFQESTAVVKDLQIQTTRECPTGSKNIAYSSTRRNLSNFFELVESEKHKRCSLCYD</sequence>
<feature type="non-terminal residue" evidence="1">
    <location>
        <position position="1"/>
    </location>
</feature>
<organism evidence="1 2">
    <name type="scientific">Racocetra persica</name>
    <dbReference type="NCBI Taxonomy" id="160502"/>
    <lineage>
        <taxon>Eukaryota</taxon>
        <taxon>Fungi</taxon>
        <taxon>Fungi incertae sedis</taxon>
        <taxon>Mucoromycota</taxon>
        <taxon>Glomeromycotina</taxon>
        <taxon>Glomeromycetes</taxon>
        <taxon>Diversisporales</taxon>
        <taxon>Gigasporaceae</taxon>
        <taxon>Racocetra</taxon>
    </lineage>
</organism>
<name>A0ACA9Q5U2_9GLOM</name>
<proteinExistence type="predicted"/>
<accession>A0ACA9Q5U2</accession>
<feature type="non-terminal residue" evidence="1">
    <location>
        <position position="115"/>
    </location>
</feature>
<protein>
    <submittedName>
        <fullName evidence="1">29355_t:CDS:1</fullName>
    </submittedName>
</protein>
<reference evidence="1" key="1">
    <citation type="submission" date="2021-06" db="EMBL/GenBank/DDBJ databases">
        <authorList>
            <person name="Kallberg Y."/>
            <person name="Tangrot J."/>
            <person name="Rosling A."/>
        </authorList>
    </citation>
    <scope>NUCLEOTIDE SEQUENCE</scope>
    <source>
        <strain evidence="1">MA461A</strain>
    </source>
</reference>
<dbReference type="EMBL" id="CAJVQC010026823">
    <property type="protein sequence ID" value="CAG8734400.1"/>
    <property type="molecule type" value="Genomic_DNA"/>
</dbReference>
<evidence type="ECO:0000313" key="1">
    <source>
        <dbReference type="EMBL" id="CAG8734400.1"/>
    </source>
</evidence>
<evidence type="ECO:0000313" key="2">
    <source>
        <dbReference type="Proteomes" id="UP000789920"/>
    </source>
</evidence>
<comment type="caution">
    <text evidence="1">The sequence shown here is derived from an EMBL/GenBank/DDBJ whole genome shotgun (WGS) entry which is preliminary data.</text>
</comment>
<dbReference type="Proteomes" id="UP000789920">
    <property type="component" value="Unassembled WGS sequence"/>
</dbReference>
<keyword evidence="2" id="KW-1185">Reference proteome</keyword>
<gene>
    <name evidence="1" type="ORF">RPERSI_LOCUS12499</name>
</gene>